<gene>
    <name evidence="7" type="ORF">IM725_14570</name>
</gene>
<evidence type="ECO:0000256" key="3">
    <source>
        <dbReference type="PROSITE-ProRule" id="PRU00110"/>
    </source>
</evidence>
<accession>A0ABR9SHG3</accession>
<evidence type="ECO:0000313" key="8">
    <source>
        <dbReference type="Proteomes" id="UP000715965"/>
    </source>
</evidence>
<name>A0ABR9SHG3_9BURK</name>
<dbReference type="RefSeq" id="WP_193781365.1">
    <property type="nucleotide sequence ID" value="NZ_JADDOJ010000064.1"/>
</dbReference>
<feature type="modified residue" description="Phosphohistidine" evidence="3">
    <location>
        <position position="400"/>
    </location>
</feature>
<dbReference type="InterPro" id="IPR011006">
    <property type="entry name" value="CheY-like_superfamily"/>
</dbReference>
<evidence type="ECO:0000256" key="4">
    <source>
        <dbReference type="PROSITE-ProRule" id="PRU00169"/>
    </source>
</evidence>
<dbReference type="SUPFAM" id="SSF52172">
    <property type="entry name" value="CheY-like"/>
    <property type="match status" value="1"/>
</dbReference>
<keyword evidence="8" id="KW-1185">Reference proteome</keyword>
<dbReference type="InterPro" id="IPR001789">
    <property type="entry name" value="Sig_transdc_resp-reg_receiver"/>
</dbReference>
<reference evidence="7 8" key="1">
    <citation type="submission" date="2020-10" db="EMBL/GenBank/DDBJ databases">
        <title>Draft genome of Ramlibacter aquaticus LMG 30558.</title>
        <authorList>
            <person name="Props R."/>
        </authorList>
    </citation>
    <scope>NUCLEOTIDE SEQUENCE [LARGE SCALE GENOMIC DNA]</scope>
    <source>
        <strain evidence="7 8">LMG 30558</strain>
    </source>
</reference>
<dbReference type="PROSITE" id="PS50110">
    <property type="entry name" value="RESPONSE_REGULATORY"/>
    <property type="match status" value="1"/>
</dbReference>
<dbReference type="SMART" id="SM00448">
    <property type="entry name" value="REC"/>
    <property type="match status" value="1"/>
</dbReference>
<dbReference type="Pfam" id="PF01627">
    <property type="entry name" value="Hpt"/>
    <property type="match status" value="1"/>
</dbReference>
<comment type="caution">
    <text evidence="7">The sequence shown here is derived from an EMBL/GenBank/DDBJ whole genome shotgun (WGS) entry which is preliminary data.</text>
</comment>
<dbReference type="InterPro" id="IPR008207">
    <property type="entry name" value="Sig_transdc_His_kin_Hpt_dom"/>
</dbReference>
<feature type="domain" description="HPt" evidence="6">
    <location>
        <begin position="361"/>
        <end position="453"/>
    </location>
</feature>
<evidence type="ECO:0000256" key="1">
    <source>
        <dbReference type="ARBA" id="ARBA00022553"/>
    </source>
</evidence>
<organism evidence="7 8">
    <name type="scientific">Ramlibacter aquaticus</name>
    <dbReference type="NCBI Taxonomy" id="2780094"/>
    <lineage>
        <taxon>Bacteria</taxon>
        <taxon>Pseudomonadati</taxon>
        <taxon>Pseudomonadota</taxon>
        <taxon>Betaproteobacteria</taxon>
        <taxon>Burkholderiales</taxon>
        <taxon>Comamonadaceae</taxon>
        <taxon>Ramlibacter</taxon>
    </lineage>
</organism>
<keyword evidence="1 4" id="KW-0597">Phosphoprotein</keyword>
<dbReference type="CDD" id="cd00156">
    <property type="entry name" value="REC"/>
    <property type="match status" value="1"/>
</dbReference>
<dbReference type="EMBL" id="JADDOJ010000064">
    <property type="protein sequence ID" value="MBE7941802.1"/>
    <property type="molecule type" value="Genomic_DNA"/>
</dbReference>
<dbReference type="InterPro" id="IPR036641">
    <property type="entry name" value="HPT_dom_sf"/>
</dbReference>
<feature type="domain" description="Response regulatory" evidence="5">
    <location>
        <begin position="3"/>
        <end position="119"/>
    </location>
</feature>
<dbReference type="PANTHER" id="PTHR44591:SF23">
    <property type="entry name" value="CHEY SUBFAMILY"/>
    <property type="match status" value="1"/>
</dbReference>
<dbReference type="Gene3D" id="1.20.120.160">
    <property type="entry name" value="HPT domain"/>
    <property type="match status" value="1"/>
</dbReference>
<dbReference type="PANTHER" id="PTHR44591">
    <property type="entry name" value="STRESS RESPONSE REGULATOR PROTEIN 1"/>
    <property type="match status" value="1"/>
</dbReference>
<keyword evidence="2" id="KW-0902">Two-component regulatory system</keyword>
<sequence length="461" mass="49231">MATILVVDDDAAQREFMQAVLRPAGHVVLLAADGEAGLELAVSSEPDLVCADVVMPRLNGFQLVAAMQSHPDLAGTPVLLVSSLAERMQIRTGMSAGADDYLIKPCRPDDLLQAVGTALRKTGVRERRARSLAEGQVQEALDAQRDKLANIYEARLHQELDSRWERSAAETDEAYPRCVLLLAQLYHRLPAMALPAERKALRSRCQRVRDAVLLFDAQRLLFQGEWVMAVFADAQDPGGRGDASRALRAAEALSSALPDVPLLLDAGEVHLLRLADSLQGEFRLEIAGGPAVAHAVEALAEALREGWPLSCTPAFARLEPALAAAIAGAGPIPLARGAADEVEQTLPVFDREDFERRYGSSRSMQGVVWRVFASHAPNLLEQLAQAVAAGATGEVARLAHSLKANAGMVSAARVRAHAQALEAAADGAQEADPAALQRLCGAIRRSFLEFSAVPAPDEGTA</sequence>
<evidence type="ECO:0000259" key="6">
    <source>
        <dbReference type="PROSITE" id="PS50894"/>
    </source>
</evidence>
<feature type="modified residue" description="4-aspartylphosphate" evidence="4">
    <location>
        <position position="52"/>
    </location>
</feature>
<protein>
    <submittedName>
        <fullName evidence="7">Response regulator</fullName>
    </submittedName>
</protein>
<evidence type="ECO:0000313" key="7">
    <source>
        <dbReference type="EMBL" id="MBE7941802.1"/>
    </source>
</evidence>
<dbReference type="Pfam" id="PF00072">
    <property type="entry name" value="Response_reg"/>
    <property type="match status" value="1"/>
</dbReference>
<proteinExistence type="predicted"/>
<dbReference type="Gene3D" id="3.40.50.2300">
    <property type="match status" value="1"/>
</dbReference>
<dbReference type="SUPFAM" id="SSF47226">
    <property type="entry name" value="Histidine-containing phosphotransfer domain, HPT domain"/>
    <property type="match status" value="1"/>
</dbReference>
<dbReference type="Proteomes" id="UP000715965">
    <property type="component" value="Unassembled WGS sequence"/>
</dbReference>
<evidence type="ECO:0000256" key="2">
    <source>
        <dbReference type="ARBA" id="ARBA00023012"/>
    </source>
</evidence>
<dbReference type="PROSITE" id="PS50894">
    <property type="entry name" value="HPT"/>
    <property type="match status" value="1"/>
</dbReference>
<dbReference type="InterPro" id="IPR050595">
    <property type="entry name" value="Bact_response_regulator"/>
</dbReference>
<evidence type="ECO:0000259" key="5">
    <source>
        <dbReference type="PROSITE" id="PS50110"/>
    </source>
</evidence>